<evidence type="ECO:0000313" key="6">
    <source>
        <dbReference type="EMBL" id="GLY69205.1"/>
    </source>
</evidence>
<accession>A0A9W6R851</accession>
<dbReference type="PRINTS" id="PR00455">
    <property type="entry name" value="HTHTETR"/>
</dbReference>
<reference evidence="6" key="1">
    <citation type="submission" date="2023-03" db="EMBL/GenBank/DDBJ databases">
        <title>Amycolatopsis taiwanensis NBRC 103393.</title>
        <authorList>
            <person name="Ichikawa N."/>
            <person name="Sato H."/>
            <person name="Tonouchi N."/>
        </authorList>
    </citation>
    <scope>NUCLEOTIDE SEQUENCE</scope>
    <source>
        <strain evidence="6">NBRC 103393</strain>
    </source>
</reference>
<dbReference type="SUPFAM" id="SSF48498">
    <property type="entry name" value="Tetracyclin repressor-like, C-terminal domain"/>
    <property type="match status" value="1"/>
</dbReference>
<name>A0A9W6R851_9PSEU</name>
<evidence type="ECO:0000256" key="2">
    <source>
        <dbReference type="ARBA" id="ARBA00023125"/>
    </source>
</evidence>
<proteinExistence type="predicted"/>
<gene>
    <name evidence="6" type="ORF">Atai01_58240</name>
</gene>
<keyword evidence="7" id="KW-1185">Reference proteome</keyword>
<evidence type="ECO:0000256" key="3">
    <source>
        <dbReference type="ARBA" id="ARBA00023163"/>
    </source>
</evidence>
<dbReference type="PROSITE" id="PS50977">
    <property type="entry name" value="HTH_TETR_2"/>
    <property type="match status" value="1"/>
</dbReference>
<comment type="caution">
    <text evidence="6">The sequence shown here is derived from an EMBL/GenBank/DDBJ whole genome shotgun (WGS) entry which is preliminary data.</text>
</comment>
<dbReference type="InterPro" id="IPR054156">
    <property type="entry name" value="YxaF_TetR_C"/>
</dbReference>
<evidence type="ECO:0000256" key="1">
    <source>
        <dbReference type="ARBA" id="ARBA00023015"/>
    </source>
</evidence>
<dbReference type="Gene3D" id="1.10.357.10">
    <property type="entry name" value="Tetracycline Repressor, domain 2"/>
    <property type="match status" value="1"/>
</dbReference>
<dbReference type="PANTHER" id="PTHR47506">
    <property type="entry name" value="TRANSCRIPTIONAL REGULATORY PROTEIN"/>
    <property type="match status" value="1"/>
</dbReference>
<dbReference type="RefSeq" id="WP_285488860.1">
    <property type="nucleotide sequence ID" value="NZ_BSTI01000015.1"/>
</dbReference>
<dbReference type="SUPFAM" id="SSF46689">
    <property type="entry name" value="Homeodomain-like"/>
    <property type="match status" value="1"/>
</dbReference>
<organism evidence="6 7">
    <name type="scientific">Amycolatopsis taiwanensis</name>
    <dbReference type="NCBI Taxonomy" id="342230"/>
    <lineage>
        <taxon>Bacteria</taxon>
        <taxon>Bacillati</taxon>
        <taxon>Actinomycetota</taxon>
        <taxon>Actinomycetes</taxon>
        <taxon>Pseudonocardiales</taxon>
        <taxon>Pseudonocardiaceae</taxon>
        <taxon>Amycolatopsis</taxon>
    </lineage>
</organism>
<dbReference type="Pfam" id="PF21993">
    <property type="entry name" value="TetR_C_13_2"/>
    <property type="match status" value="1"/>
</dbReference>
<dbReference type="InterPro" id="IPR009057">
    <property type="entry name" value="Homeodomain-like_sf"/>
</dbReference>
<feature type="DNA-binding region" description="H-T-H motif" evidence="4">
    <location>
        <begin position="28"/>
        <end position="47"/>
    </location>
</feature>
<evidence type="ECO:0000256" key="4">
    <source>
        <dbReference type="PROSITE-ProRule" id="PRU00335"/>
    </source>
</evidence>
<keyword evidence="1" id="KW-0805">Transcription regulation</keyword>
<dbReference type="Pfam" id="PF00440">
    <property type="entry name" value="TetR_N"/>
    <property type="match status" value="1"/>
</dbReference>
<evidence type="ECO:0000259" key="5">
    <source>
        <dbReference type="PROSITE" id="PS50977"/>
    </source>
</evidence>
<protein>
    <submittedName>
        <fullName evidence="6">TetR family transcriptional regulator</fullName>
    </submittedName>
</protein>
<dbReference type="AlphaFoldDB" id="A0A9W6R851"/>
<sequence>MVRRTDTRRRMLESAADLFHVQGYHATGLNQLTAAGGAPKGSLYFHFPGGKEQLAAEAVEVSGARLAGLLKEALEAAPDPATAIESVIETLAHNLTESDFQRGCPISNVALDAARSEPIRHACEESYASWREVIEEYLVAQGMKPDRAGALSMVALSAIEGALLLAKIHRDLAPLRTVGEYLKKDFA</sequence>
<dbReference type="GO" id="GO:0003677">
    <property type="term" value="F:DNA binding"/>
    <property type="evidence" value="ECO:0007669"/>
    <property type="project" value="UniProtKB-UniRule"/>
</dbReference>
<dbReference type="Proteomes" id="UP001165136">
    <property type="component" value="Unassembled WGS sequence"/>
</dbReference>
<feature type="domain" description="HTH tetR-type" evidence="5">
    <location>
        <begin position="5"/>
        <end position="65"/>
    </location>
</feature>
<dbReference type="EMBL" id="BSTI01000015">
    <property type="protein sequence ID" value="GLY69205.1"/>
    <property type="molecule type" value="Genomic_DNA"/>
</dbReference>
<dbReference type="InterPro" id="IPR001647">
    <property type="entry name" value="HTH_TetR"/>
</dbReference>
<evidence type="ECO:0000313" key="7">
    <source>
        <dbReference type="Proteomes" id="UP001165136"/>
    </source>
</evidence>
<dbReference type="InterPro" id="IPR036271">
    <property type="entry name" value="Tet_transcr_reg_TetR-rel_C_sf"/>
</dbReference>
<dbReference type="PANTHER" id="PTHR47506:SF3">
    <property type="entry name" value="HTH-TYPE TRANSCRIPTIONAL REGULATOR LMRA"/>
    <property type="match status" value="1"/>
</dbReference>
<keyword evidence="3" id="KW-0804">Transcription</keyword>
<keyword evidence="2 4" id="KW-0238">DNA-binding</keyword>